<reference evidence="2" key="1">
    <citation type="submission" date="2017-05" db="EMBL/GenBank/DDBJ databases">
        <authorList>
            <person name="Rodrigo-Torres L."/>
            <person name="Arahal R. D."/>
            <person name="Lucena T."/>
        </authorList>
    </citation>
    <scope>NUCLEOTIDE SEQUENCE [LARGE SCALE GENOMIC DNA]</scope>
    <source>
        <strain evidence="2">CECT 8621</strain>
    </source>
</reference>
<dbReference type="OrthoDB" id="547419at2"/>
<name>A0A238KLP7_9RHOB</name>
<protein>
    <recommendedName>
        <fullName evidence="3">Sulfotransferase family protein</fullName>
    </recommendedName>
</protein>
<dbReference type="SUPFAM" id="SSF52540">
    <property type="entry name" value="P-loop containing nucleoside triphosphate hydrolases"/>
    <property type="match status" value="1"/>
</dbReference>
<gene>
    <name evidence="1" type="ORF">COL8621_02361</name>
</gene>
<dbReference type="InterPro" id="IPR027417">
    <property type="entry name" value="P-loop_NTPase"/>
</dbReference>
<dbReference type="AlphaFoldDB" id="A0A238KLP7"/>
<proteinExistence type="predicted"/>
<evidence type="ECO:0008006" key="3">
    <source>
        <dbReference type="Google" id="ProtNLM"/>
    </source>
</evidence>
<dbReference type="Proteomes" id="UP000202922">
    <property type="component" value="Unassembled WGS sequence"/>
</dbReference>
<keyword evidence="2" id="KW-1185">Reference proteome</keyword>
<dbReference type="RefSeq" id="WP_093967522.1">
    <property type="nucleotide sequence ID" value="NZ_FXYE01000002.1"/>
</dbReference>
<sequence length="223" mass="25870">MSRKTIYLHMGLHKTGTTSIQNWLLSNSDALLKTDLAFYQGRYIPSNHIEFALSSLRDELDAPIKRRVDLDRERLFEETKAQLELFLSKTRASRLIISNETISFIRDKTEMKRLRSIFPPNAAIVPIIFLRSKEEWLASFKQQMFKMGLKESTDPKSCTYFGSDTWLLQHETLVDLVRRTFGEVKTVQYDGASLRQLFSTIGADIDVEEPMLNVTRKTKTLRD</sequence>
<accession>A0A238KLP7</accession>
<evidence type="ECO:0000313" key="1">
    <source>
        <dbReference type="EMBL" id="SMX43683.1"/>
    </source>
</evidence>
<organism evidence="1 2">
    <name type="scientific">Actibacterium lipolyticum</name>
    <dbReference type="NCBI Taxonomy" id="1524263"/>
    <lineage>
        <taxon>Bacteria</taxon>
        <taxon>Pseudomonadati</taxon>
        <taxon>Pseudomonadota</taxon>
        <taxon>Alphaproteobacteria</taxon>
        <taxon>Rhodobacterales</taxon>
        <taxon>Roseobacteraceae</taxon>
        <taxon>Actibacterium</taxon>
    </lineage>
</organism>
<dbReference type="Gene3D" id="3.40.50.300">
    <property type="entry name" value="P-loop containing nucleotide triphosphate hydrolases"/>
    <property type="match status" value="1"/>
</dbReference>
<evidence type="ECO:0000313" key="2">
    <source>
        <dbReference type="Proteomes" id="UP000202922"/>
    </source>
</evidence>
<dbReference type="EMBL" id="FXYE01000002">
    <property type="protein sequence ID" value="SMX43683.1"/>
    <property type="molecule type" value="Genomic_DNA"/>
</dbReference>